<accession>C7E3L4</accession>
<organism evidence="1 2">
    <name type="scientific">Calibrachoa mottle virus</name>
    <dbReference type="NCBI Taxonomy" id="204928"/>
    <lineage>
        <taxon>Viruses</taxon>
        <taxon>Riboviria</taxon>
        <taxon>Orthornavirae</taxon>
        <taxon>Kitrinoviricota</taxon>
        <taxon>Tolucaviricetes</taxon>
        <taxon>Tolivirales</taxon>
        <taxon>Tombusviridae</taxon>
        <taxon>Procedovirinae</taxon>
        <taxon>Alphacarmovirus</taxon>
        <taxon>Alphacarmovirus calibrachoae</taxon>
    </lineage>
</organism>
<evidence type="ECO:0000313" key="2">
    <source>
        <dbReference type="Proteomes" id="UP000201334"/>
    </source>
</evidence>
<protein>
    <submittedName>
        <fullName evidence="1">p9</fullName>
    </submittedName>
</protein>
<reference evidence="1 2" key="1">
    <citation type="journal article" date="2010" name="Virus Res.">
        <title>Complete nucleotide sequence and genome organization of Calibrachoa mottle virus (CbMV)--a new species in the genus Carmovirus of the family Tombusviridae.</title>
        <authorList>
            <person name="Gulati-Sakhuja A."/>
            <person name="Liu H.-Y."/>
        </authorList>
    </citation>
    <scope>NUCLEOTIDE SEQUENCE [LARGE SCALE GENOMIC DNA]</scope>
    <source>
        <strain evidence="1">California</strain>
    </source>
</reference>
<dbReference type="Proteomes" id="UP000201334">
    <property type="component" value="Segment"/>
</dbReference>
<evidence type="ECO:0000313" key="1">
    <source>
        <dbReference type="EMBL" id="ACT36597.1"/>
    </source>
</evidence>
<name>C7E3L4_9TOMB</name>
<dbReference type="KEGG" id="vg:16488716"/>
<dbReference type="EMBL" id="GQ244431">
    <property type="protein sequence ID" value="ACT36597.1"/>
    <property type="molecule type" value="Genomic_RNA"/>
</dbReference>
<dbReference type="OrthoDB" id="39485at10239"/>
<proteinExistence type="predicted"/>
<gene>
    <name evidence="1" type="primary">P9</name>
</gene>
<dbReference type="RefSeq" id="YP_008378654.1">
    <property type="nucleotide sequence ID" value="NC_021926.1"/>
</dbReference>
<keyword evidence="2" id="KW-1185">Reference proteome</keyword>
<sequence>MNKHVVVFTGVVSLMLLGRLRWRSISIFDFFPPVNIPNINQSIALALCGLILNCIGKAEPSYSYYSTHDSSKTQYIKINTPDG</sequence>
<dbReference type="GeneID" id="16488716"/>